<keyword evidence="1" id="KW-0472">Membrane</keyword>
<gene>
    <name evidence="3" type="primary">LOC114440086</name>
</gene>
<keyword evidence="2" id="KW-1185">Reference proteome</keyword>
<dbReference type="OrthoDB" id="5985551at2759"/>
<proteinExistence type="predicted"/>
<feature type="transmembrane region" description="Helical" evidence="1">
    <location>
        <begin position="20"/>
        <end position="37"/>
    </location>
</feature>
<evidence type="ECO:0000313" key="2">
    <source>
        <dbReference type="Proteomes" id="UP000515145"/>
    </source>
</evidence>
<evidence type="ECO:0000313" key="3">
    <source>
        <dbReference type="RefSeq" id="XP_028268161.1"/>
    </source>
</evidence>
<evidence type="ECO:0000256" key="1">
    <source>
        <dbReference type="SAM" id="Phobius"/>
    </source>
</evidence>
<sequence length="390" mass="45076">MCYYQVMHTDVSLHVGLLRVFPLRYFSFSFFLFFIYAHKQAQDQPESAHCNIFSSNRLVTAGCRWKICACGSIDDYQLNMDRSDIGQYVRDLLSSLEEMEEHLARLRLLRFGHYLEKINRSSDERRRLIKLAEENCRNHTVLQWLRENSESDTFIKLVEVFNFLKKHIDEEEKKNHGDHVDITFVAHGAIRDFMIPASCLLPLPTITDVVLYAPWNCVTTSTVTYAIATGKIRPEHRVFYCDKRDDCKTPDEKHRPINLPNHWNSMKMAGDQMIPNIIVSPLQADDGVWKHFKYLTEKHGELGRNKIIIPFILPDEESDSVPFSVVTLALSLVLLTSRFTATVHFDACLGDRSAGQRFDKDYLQRQYACAIDNTGMTFSTDMLNSTCTLL</sequence>
<keyword evidence="1" id="KW-0812">Transmembrane</keyword>
<dbReference type="RefSeq" id="XP_028268161.1">
    <property type="nucleotide sequence ID" value="XM_028412360.1"/>
</dbReference>
<name>A0A6P7IS68_9TELE</name>
<dbReference type="Proteomes" id="UP000515145">
    <property type="component" value="Chromosome 8"/>
</dbReference>
<dbReference type="InParanoid" id="A0A6P7IS68"/>
<organism evidence="2 3">
    <name type="scientific">Parambassis ranga</name>
    <name type="common">Indian glassy fish</name>
    <dbReference type="NCBI Taxonomy" id="210632"/>
    <lineage>
        <taxon>Eukaryota</taxon>
        <taxon>Metazoa</taxon>
        <taxon>Chordata</taxon>
        <taxon>Craniata</taxon>
        <taxon>Vertebrata</taxon>
        <taxon>Euteleostomi</taxon>
        <taxon>Actinopterygii</taxon>
        <taxon>Neopterygii</taxon>
        <taxon>Teleostei</taxon>
        <taxon>Neoteleostei</taxon>
        <taxon>Acanthomorphata</taxon>
        <taxon>Ovalentaria</taxon>
        <taxon>Ambassidae</taxon>
        <taxon>Parambassis</taxon>
    </lineage>
</organism>
<dbReference type="GeneID" id="114440086"/>
<protein>
    <submittedName>
        <fullName evidence="3">Uncharacterized protein LOC114440086</fullName>
    </submittedName>
</protein>
<keyword evidence="1" id="KW-1133">Transmembrane helix</keyword>
<dbReference type="AlphaFoldDB" id="A0A6P7IS68"/>
<accession>A0A6P7IS68</accession>
<reference evidence="3" key="1">
    <citation type="submission" date="2025-08" db="UniProtKB">
        <authorList>
            <consortium name="RefSeq"/>
        </authorList>
    </citation>
    <scope>IDENTIFICATION</scope>
</reference>